<feature type="domain" description="Tetrapyrrole biosynthesis uroporphyrinogen III synthase" evidence="10">
    <location>
        <begin position="14"/>
        <end position="230"/>
    </location>
</feature>
<dbReference type="SUPFAM" id="SSF69618">
    <property type="entry name" value="HemD-like"/>
    <property type="match status" value="1"/>
</dbReference>
<dbReference type="PANTHER" id="PTHR38042:SF1">
    <property type="entry name" value="UROPORPHYRINOGEN-III SYNTHASE, CHLOROPLASTIC"/>
    <property type="match status" value="1"/>
</dbReference>
<dbReference type="Pfam" id="PF02602">
    <property type="entry name" value="HEM4"/>
    <property type="match status" value="1"/>
</dbReference>
<dbReference type="InterPro" id="IPR039793">
    <property type="entry name" value="UROS/Hem4"/>
</dbReference>
<dbReference type="EC" id="4.2.1.75" evidence="3 9"/>
<dbReference type="InterPro" id="IPR036108">
    <property type="entry name" value="4pyrrol_syn_uPrphyn_synt_sf"/>
</dbReference>
<protein>
    <recommendedName>
        <fullName evidence="7 9">Uroporphyrinogen-III synthase</fullName>
        <ecNumber evidence="3 9">4.2.1.75</ecNumber>
    </recommendedName>
</protein>
<evidence type="ECO:0000256" key="2">
    <source>
        <dbReference type="ARBA" id="ARBA00008133"/>
    </source>
</evidence>
<evidence type="ECO:0000256" key="7">
    <source>
        <dbReference type="ARBA" id="ARBA00040167"/>
    </source>
</evidence>
<keyword evidence="5 9" id="KW-0627">Porphyrin biosynthesis</keyword>
<evidence type="ECO:0000256" key="3">
    <source>
        <dbReference type="ARBA" id="ARBA00013109"/>
    </source>
</evidence>
<comment type="catalytic activity">
    <reaction evidence="8 9">
        <text>hydroxymethylbilane = uroporphyrinogen III + H2O</text>
        <dbReference type="Rhea" id="RHEA:18965"/>
        <dbReference type="ChEBI" id="CHEBI:15377"/>
        <dbReference type="ChEBI" id="CHEBI:57308"/>
        <dbReference type="ChEBI" id="CHEBI:57845"/>
        <dbReference type="EC" id="4.2.1.75"/>
    </reaction>
</comment>
<dbReference type="EMBL" id="JASAYJ010000002">
    <property type="protein sequence ID" value="MDP8186468.1"/>
    <property type="molecule type" value="Genomic_DNA"/>
</dbReference>
<evidence type="ECO:0000256" key="1">
    <source>
        <dbReference type="ARBA" id="ARBA00004772"/>
    </source>
</evidence>
<keyword evidence="4 9" id="KW-0456">Lyase</keyword>
<dbReference type="Proteomes" id="UP001230466">
    <property type="component" value="Unassembled WGS sequence"/>
</dbReference>
<accession>A0AAW8CMS4</accession>
<evidence type="ECO:0000313" key="12">
    <source>
        <dbReference type="Proteomes" id="UP001230466"/>
    </source>
</evidence>
<evidence type="ECO:0000256" key="8">
    <source>
        <dbReference type="ARBA" id="ARBA00048617"/>
    </source>
</evidence>
<evidence type="ECO:0000313" key="11">
    <source>
        <dbReference type="EMBL" id="MDP8186468.1"/>
    </source>
</evidence>
<gene>
    <name evidence="11" type="ORF">QJU78_01545</name>
</gene>
<dbReference type="PANTHER" id="PTHR38042">
    <property type="entry name" value="UROPORPHYRINOGEN-III SYNTHASE, CHLOROPLASTIC"/>
    <property type="match status" value="1"/>
</dbReference>
<dbReference type="Gene3D" id="3.40.50.10090">
    <property type="match status" value="2"/>
</dbReference>
<organism evidence="11 12">
    <name type="scientific">Pasteurella atlantica</name>
    <dbReference type="NCBI Taxonomy" id="2827233"/>
    <lineage>
        <taxon>Bacteria</taxon>
        <taxon>Pseudomonadati</taxon>
        <taxon>Pseudomonadota</taxon>
        <taxon>Gammaproteobacteria</taxon>
        <taxon>Pasteurellales</taxon>
        <taxon>Pasteurellaceae</taxon>
        <taxon>Pasteurella</taxon>
    </lineage>
</organism>
<reference evidence="11" key="1">
    <citation type="journal article" date="2023" name="Front. Microbiol.">
        <title>Phylogeography and host specificity of Pasteurellaceae pathogenic to sea-farmed fish in the north-east Atlantic.</title>
        <authorList>
            <person name="Gulla S."/>
            <person name="Colquhoun D.J."/>
            <person name="Olsen A.B."/>
            <person name="Spilsberg B."/>
            <person name="Lagesen K."/>
            <person name="Aakesson C.P."/>
            <person name="Strom S."/>
            <person name="Manji F."/>
            <person name="Birkbeck T.H."/>
            <person name="Nilsen H.K."/>
        </authorList>
    </citation>
    <scope>NUCLEOTIDE SEQUENCE</scope>
    <source>
        <strain evidence="11">VIB1234</strain>
    </source>
</reference>
<evidence type="ECO:0000259" key="10">
    <source>
        <dbReference type="Pfam" id="PF02602"/>
    </source>
</evidence>
<dbReference type="AlphaFoldDB" id="A0AAW8CMS4"/>
<comment type="caution">
    <text evidence="11">The sequence shown here is derived from an EMBL/GenBank/DDBJ whole genome shotgun (WGS) entry which is preliminary data.</text>
</comment>
<dbReference type="InterPro" id="IPR003754">
    <property type="entry name" value="4pyrrol_synth_uPrphyn_synth"/>
</dbReference>
<dbReference type="RefSeq" id="WP_211597040.1">
    <property type="nucleotide sequence ID" value="NZ_JAGRQI010000002.1"/>
</dbReference>
<dbReference type="GO" id="GO:0004852">
    <property type="term" value="F:uroporphyrinogen-III synthase activity"/>
    <property type="evidence" value="ECO:0007669"/>
    <property type="project" value="UniProtKB-UniRule"/>
</dbReference>
<comment type="function">
    <text evidence="6 9">Catalyzes cyclization of the linear tetrapyrrole, hydroxymethylbilane, to the macrocyclic uroporphyrinogen III.</text>
</comment>
<dbReference type="GO" id="GO:0006782">
    <property type="term" value="P:protoporphyrinogen IX biosynthetic process"/>
    <property type="evidence" value="ECO:0007669"/>
    <property type="project" value="UniProtKB-UniRule"/>
</dbReference>
<dbReference type="CDD" id="cd06578">
    <property type="entry name" value="HemD"/>
    <property type="match status" value="1"/>
</dbReference>
<evidence type="ECO:0000256" key="5">
    <source>
        <dbReference type="ARBA" id="ARBA00023244"/>
    </source>
</evidence>
<proteinExistence type="inferred from homology"/>
<sequence>MKVLVTRPEKVGEELTEMLQHHNISAIHYSPFDIVGGRELSQLPSVLASLTPNDYVLSVSKNAIYFAHHILVQNNIKWRDDLKYFAIGKASANYFSALSKQAVRYPIKFANSETFLALPEMERVIHKNFIILRAEKGRELISTEITKRGARVKSIECYCRLTKKGINAKMSFFKQARIDTLIISSCDILNTLLKQTSLQDRKWLIQCLLIVVSERIAKYAVSIGWRRDNIIISTQVNNNSLLETVITYHNQ</sequence>
<name>A0AAW8CMS4_9PAST</name>
<evidence type="ECO:0000256" key="6">
    <source>
        <dbReference type="ARBA" id="ARBA00037589"/>
    </source>
</evidence>
<evidence type="ECO:0000256" key="9">
    <source>
        <dbReference type="RuleBase" id="RU366031"/>
    </source>
</evidence>
<evidence type="ECO:0000256" key="4">
    <source>
        <dbReference type="ARBA" id="ARBA00023239"/>
    </source>
</evidence>
<dbReference type="GO" id="GO:0006780">
    <property type="term" value="P:uroporphyrinogen III biosynthetic process"/>
    <property type="evidence" value="ECO:0007669"/>
    <property type="project" value="UniProtKB-UniRule"/>
</dbReference>
<comment type="similarity">
    <text evidence="2 9">Belongs to the uroporphyrinogen-III synthase family.</text>
</comment>
<comment type="pathway">
    <text evidence="1 9">Porphyrin-containing compound metabolism; protoporphyrin-IX biosynthesis; coproporphyrinogen-III from 5-aminolevulinate: step 3/4.</text>
</comment>